<dbReference type="SUPFAM" id="SSF140990">
    <property type="entry name" value="FtsH protease domain-like"/>
    <property type="match status" value="1"/>
</dbReference>
<dbReference type="Gene3D" id="1.20.58.760">
    <property type="entry name" value="Peptidase M41"/>
    <property type="match status" value="1"/>
</dbReference>
<dbReference type="InterPro" id="IPR037219">
    <property type="entry name" value="Peptidase_M41-like"/>
</dbReference>
<organism evidence="1 2">
    <name type="scientific">Limnothrix redekei LRLZ20PSL1</name>
    <dbReference type="NCBI Taxonomy" id="3112953"/>
    <lineage>
        <taxon>Bacteria</taxon>
        <taxon>Bacillati</taxon>
        <taxon>Cyanobacteriota</taxon>
        <taxon>Cyanophyceae</taxon>
        <taxon>Pseudanabaenales</taxon>
        <taxon>Pseudanabaenaceae</taxon>
        <taxon>Limnothrix</taxon>
    </lineage>
</organism>
<dbReference type="GO" id="GO:0006508">
    <property type="term" value="P:proteolysis"/>
    <property type="evidence" value="ECO:0007669"/>
    <property type="project" value="UniProtKB-KW"/>
</dbReference>
<dbReference type="EMBL" id="JAZAQF010000016">
    <property type="protein sequence ID" value="MFG3816630.1"/>
    <property type="molecule type" value="Genomic_DNA"/>
</dbReference>
<gene>
    <name evidence="1" type="ORF">VPK24_03190</name>
</gene>
<accession>A0ABW7C5Z7</accession>
<dbReference type="RefSeq" id="WP_393010655.1">
    <property type="nucleotide sequence ID" value="NZ_JAZAQF010000016.1"/>
</dbReference>
<protein>
    <submittedName>
        <fullName evidence="1">ATP-dependent Zn protease</fullName>
    </submittedName>
</protein>
<dbReference type="Proteomes" id="UP001604335">
    <property type="component" value="Unassembled WGS sequence"/>
</dbReference>
<keyword evidence="1" id="KW-0645">Protease</keyword>
<keyword evidence="1" id="KW-0378">Hydrolase</keyword>
<dbReference type="PANTHER" id="PTHR33471">
    <property type="entry name" value="ATP-DEPENDENT ZINC METALLOPROTEASE-RELATED"/>
    <property type="match status" value="1"/>
</dbReference>
<dbReference type="GO" id="GO:0008233">
    <property type="term" value="F:peptidase activity"/>
    <property type="evidence" value="ECO:0007669"/>
    <property type="project" value="UniProtKB-KW"/>
</dbReference>
<keyword evidence="2" id="KW-1185">Reference proteome</keyword>
<evidence type="ECO:0000313" key="1">
    <source>
        <dbReference type="EMBL" id="MFG3816630.1"/>
    </source>
</evidence>
<reference evidence="2" key="1">
    <citation type="journal article" date="2024" name="Algal Res.">
        <title>Biochemical, toxicological and genomic investigation of a high-biomass producing Limnothrix strain isolated from Italian shallow drinking water reservoir.</title>
        <authorList>
            <person name="Simonazzi M."/>
            <person name="Shishido T.K."/>
            <person name="Delbaje E."/>
            <person name="Wahlsten M."/>
            <person name="Fewer D.P."/>
            <person name="Sivonen K."/>
            <person name="Pezzolesi L."/>
            <person name="Pistocchi R."/>
        </authorList>
    </citation>
    <scope>NUCLEOTIDE SEQUENCE [LARGE SCALE GENOMIC DNA]</scope>
    <source>
        <strain evidence="2">LRLZ20PSL1</strain>
    </source>
</reference>
<dbReference type="PANTHER" id="PTHR33471:SF7">
    <property type="entry name" value="ATP-DEPENDENT ZINC METALLOPROTEASE-RELATED"/>
    <property type="match status" value="1"/>
</dbReference>
<name>A0ABW7C5Z7_9CYAN</name>
<proteinExistence type="predicted"/>
<sequence>MGNITLNLVAVGVFVVTLSSLFGPLIALPAEVPALFTAGFLGLAAVDRFGWQGRGGTLLVDWFANRSTAHRDRILHHEAGHFLVAHLLEIPVSGYALNAWEAFQQGYPGSGGVQFADQELAQWLDRGEVPARILSHYATVWMAGIAAEQLVYGNAEGGSDDRQKLLSLWAQLSTQGQGNRPNATAQMNLSILRAKTLLQQNERAYGALVVQLRARGSIDQCKAAIDQHKVSPHDQPSQAA</sequence>
<comment type="caution">
    <text evidence="1">The sequence shown here is derived from an EMBL/GenBank/DDBJ whole genome shotgun (WGS) entry which is preliminary data.</text>
</comment>
<evidence type="ECO:0000313" key="2">
    <source>
        <dbReference type="Proteomes" id="UP001604335"/>
    </source>
</evidence>